<dbReference type="EMBL" id="PUEC01000009">
    <property type="protein sequence ID" value="PWB02876.1"/>
    <property type="molecule type" value="Genomic_DNA"/>
</dbReference>
<evidence type="ECO:0000313" key="4">
    <source>
        <dbReference type="Proteomes" id="UP000244905"/>
    </source>
</evidence>
<organism evidence="3 4">
    <name type="scientific">Duncaniella muris</name>
    <dbReference type="NCBI Taxonomy" id="2094150"/>
    <lineage>
        <taxon>Bacteria</taxon>
        <taxon>Pseudomonadati</taxon>
        <taxon>Bacteroidota</taxon>
        <taxon>Bacteroidia</taxon>
        <taxon>Bacteroidales</taxon>
        <taxon>Muribaculaceae</taxon>
        <taxon>Duncaniella</taxon>
    </lineage>
</organism>
<evidence type="ECO:0000313" key="3">
    <source>
        <dbReference type="EMBL" id="PWB02876.1"/>
    </source>
</evidence>
<dbReference type="GeneID" id="82525790"/>
<keyword evidence="4" id="KW-1185">Reference proteome</keyword>
<gene>
    <name evidence="3" type="ORF">C5O23_05475</name>
</gene>
<evidence type="ECO:0000256" key="1">
    <source>
        <dbReference type="SAM" id="Coils"/>
    </source>
</evidence>
<accession>A0A2V1IQZ1</accession>
<feature type="coiled-coil region" evidence="1">
    <location>
        <begin position="546"/>
        <end position="705"/>
    </location>
</feature>
<protein>
    <recommendedName>
        <fullName evidence="5">Viral A-type inclusion protein</fullName>
    </recommendedName>
</protein>
<dbReference type="RefSeq" id="WP_107031941.1">
    <property type="nucleotide sequence ID" value="NZ_PUEC01000009.1"/>
</dbReference>
<dbReference type="Proteomes" id="UP000244905">
    <property type="component" value="Unassembled WGS sequence"/>
</dbReference>
<evidence type="ECO:0000256" key="2">
    <source>
        <dbReference type="SAM" id="MobiDB-lite"/>
    </source>
</evidence>
<feature type="coiled-coil region" evidence="1">
    <location>
        <begin position="328"/>
        <end position="355"/>
    </location>
</feature>
<sequence length="901" mass="100396">MALLNAVNSEIQTKQNNLNTETGIASEIKSLKALRAEVEIGSKTWKDYDKQITTLEKKLSTATGKGSKGSGGRSANEAAKNAETLLQKQLEAAKRLEEARISIMEEGYEKRKAALDLQHKDQLQRIDKEEKELVAARKKAGKGGLSQDEKDGFTEMRNLENQSYQKDQQALLIAEIAEKKKQYQLYWRWVENMGKDVADKQFATLLTSGASYKEYLDKQIKALKDKQASGQTLTDGEQQQLFTLDLQVKEISGAKSAMDLFKDSVTRTINQAQTLAEKLEAIANAKERLANGSSGLVSEDDIAAANLFLSQEDEKNQQEIEDRVLTQFRTFEEQKASIQNEYALLRAEAQRLNDEERIKQINLAESEALSALNSAFLMQSESWKNLFTDLDALTVDQIDKLVREIQDKLNTADLKLNPADLKAVLDKLEEAKSKILDVNPFKALGNSLTDVFKKQKDGSKKTSKQIKTDWKNLSKATEACFDFIKDAIANCSVLDDLLGDSGKATMDMVMGVTQAGIAMSAAIKSAEKGSIILTAISIALQAISWIAGLFNNDDKLEKRIQNIQRNIDALSNSFDRLQHAADQTYWVFSAEEKDAHEKRLNAIRDQIAALEQQAVVARQSWNFVEYARLTKQIKELKYALEKENAKGDMFQLYELQKQNLKEQQVLIQQQIQAEKNKKKTDKDKIAEWEEAIKDIDTQLEDMERSMMETLAGTDTKSAIDEFADALVEAYCQGEDAAEALGQKTKEVLKNAVVEALKRQFLAKAIDEAIQFLGGAMEDGTLDPWEKSKFEAMVNAAGDTFNAALEGIGDWIKDMDAVAEKEDDPLTGAIKGMSEQAADVLAGRANAIVINQSEMIMIGRSALEYQSQIAANTRATAEKLDEIHTTLKQLENNNPLLSQGIS</sequence>
<feature type="coiled-coil region" evidence="1">
    <location>
        <begin position="262"/>
        <end position="289"/>
    </location>
</feature>
<dbReference type="AlphaFoldDB" id="A0A2V1IQZ1"/>
<keyword evidence="1" id="KW-0175">Coiled coil</keyword>
<feature type="region of interest" description="Disordered" evidence="2">
    <location>
        <begin position="59"/>
        <end position="79"/>
    </location>
</feature>
<proteinExistence type="predicted"/>
<comment type="caution">
    <text evidence="3">The sequence shown here is derived from an EMBL/GenBank/DDBJ whole genome shotgun (WGS) entry which is preliminary data.</text>
</comment>
<name>A0A2V1IQZ1_9BACT</name>
<evidence type="ECO:0008006" key="5">
    <source>
        <dbReference type="Google" id="ProtNLM"/>
    </source>
</evidence>
<reference evidence="4" key="1">
    <citation type="submission" date="2018-02" db="EMBL/GenBank/DDBJ databases">
        <authorList>
            <person name="Clavel T."/>
            <person name="Strowig T."/>
        </authorList>
    </citation>
    <scope>NUCLEOTIDE SEQUENCE [LARGE SCALE GENOMIC DNA]</scope>
    <source>
        <strain evidence="4">DSM 103720</strain>
    </source>
</reference>